<reference evidence="8" key="2">
    <citation type="submission" date="2018-10" db="UniProtKB">
        <authorList>
            <consortium name="EnsemblPlants"/>
        </authorList>
    </citation>
    <scope>IDENTIFICATION</scope>
</reference>
<dbReference type="PANTHER" id="PTHR16223">
    <property type="entry name" value="TRANSCRIPTION FACTOR BHLH83-RELATED"/>
    <property type="match status" value="1"/>
</dbReference>
<dbReference type="Gramene" id="TraesCS3A02G155100.2">
    <property type="protein sequence ID" value="TraesCS3A02G155100.2"/>
    <property type="gene ID" value="TraesCS3A02G155100"/>
</dbReference>
<protein>
    <recommendedName>
        <fullName evidence="7">BHLH domain-containing protein</fullName>
    </recommendedName>
</protein>
<dbReference type="GO" id="GO:0000978">
    <property type="term" value="F:RNA polymerase II cis-regulatory region sequence-specific DNA binding"/>
    <property type="evidence" value="ECO:0000318"/>
    <property type="project" value="GO_Central"/>
</dbReference>
<dbReference type="AlphaFoldDB" id="A0A3B6EDP0"/>
<evidence type="ECO:0000256" key="4">
    <source>
        <dbReference type="ARBA" id="ARBA00023163"/>
    </source>
</evidence>
<name>A0A3B6EDP0_WHEAT</name>
<evidence type="ECO:0000259" key="7">
    <source>
        <dbReference type="PROSITE" id="PS50888"/>
    </source>
</evidence>
<dbReference type="EnsemblPlants" id="TraesCS3A02G155100.2">
    <property type="protein sequence ID" value="TraesCS3A02G155100.2"/>
    <property type="gene ID" value="TraesCS3A02G155100"/>
</dbReference>
<dbReference type="STRING" id="4565.A0A3B6EDP0"/>
<dbReference type="OrthoDB" id="1839773at2759"/>
<feature type="compositionally biased region" description="Polar residues" evidence="6">
    <location>
        <begin position="41"/>
        <end position="53"/>
    </location>
</feature>
<dbReference type="GO" id="GO:0005634">
    <property type="term" value="C:nucleus"/>
    <property type="evidence" value="ECO:0000318"/>
    <property type="project" value="GO_Central"/>
</dbReference>
<proteinExistence type="inferred from homology"/>
<evidence type="ECO:0000256" key="3">
    <source>
        <dbReference type="ARBA" id="ARBA00023015"/>
    </source>
</evidence>
<gene>
    <name evidence="8" type="primary">LOC123060799</name>
</gene>
<dbReference type="GO" id="GO:0000981">
    <property type="term" value="F:DNA-binding transcription factor activity, RNA polymerase II-specific"/>
    <property type="evidence" value="ECO:0000318"/>
    <property type="project" value="GO_Central"/>
</dbReference>
<dbReference type="Gramene" id="TraesPARA_EIv1.0_0804970.6">
    <property type="protein sequence ID" value="TraesPARA_EIv1.0_0804970.6.CDS"/>
    <property type="gene ID" value="TraesPARA_EIv1.0_0804970"/>
</dbReference>
<comment type="similarity">
    <text evidence="2">Belongs to the bHLH protein family.</text>
</comment>
<dbReference type="Gramene" id="TraesCS3A03G0359100.1">
    <property type="protein sequence ID" value="TraesCS3A03G0359100.1.CDS"/>
    <property type="gene ID" value="TraesCS3A03G0359100"/>
</dbReference>
<dbReference type="GO" id="GO:0006357">
    <property type="term" value="P:regulation of transcription by RNA polymerase II"/>
    <property type="evidence" value="ECO:0000318"/>
    <property type="project" value="GO_Central"/>
</dbReference>
<accession>A0A3B6EDP0</accession>
<feature type="compositionally biased region" description="Polar residues" evidence="6">
    <location>
        <begin position="76"/>
        <end position="93"/>
    </location>
</feature>
<reference evidence="8" key="1">
    <citation type="submission" date="2018-08" db="EMBL/GenBank/DDBJ databases">
        <authorList>
            <person name="Rossello M."/>
        </authorList>
    </citation>
    <scope>NUCLEOTIDE SEQUENCE [LARGE SCALE GENOMIC DNA]</scope>
    <source>
        <strain evidence="8">cv. Chinese Spring</strain>
    </source>
</reference>
<evidence type="ECO:0000256" key="5">
    <source>
        <dbReference type="ARBA" id="ARBA00023242"/>
    </source>
</evidence>
<dbReference type="SUPFAM" id="SSF47459">
    <property type="entry name" value="HLH, helix-loop-helix DNA-binding domain"/>
    <property type="match status" value="1"/>
</dbReference>
<keyword evidence="4" id="KW-0804">Transcription</keyword>
<dbReference type="Proteomes" id="UP000019116">
    <property type="component" value="Chromosome 3A"/>
</dbReference>
<evidence type="ECO:0000256" key="6">
    <source>
        <dbReference type="SAM" id="MobiDB-lite"/>
    </source>
</evidence>
<feature type="region of interest" description="Disordered" evidence="6">
    <location>
        <begin position="70"/>
        <end position="93"/>
    </location>
</feature>
<evidence type="ECO:0000313" key="8">
    <source>
        <dbReference type="EnsemblPlants" id="TraesCS3A02G155100.2"/>
    </source>
</evidence>
<comment type="subcellular location">
    <subcellularLocation>
        <location evidence="1">Nucleus</location>
    </subcellularLocation>
</comment>
<dbReference type="CDD" id="cd11393">
    <property type="entry name" value="bHLH_AtbHLH_like"/>
    <property type="match status" value="1"/>
</dbReference>
<dbReference type="InterPro" id="IPR045843">
    <property type="entry name" value="IND-like"/>
</dbReference>
<evidence type="ECO:0000256" key="1">
    <source>
        <dbReference type="ARBA" id="ARBA00004123"/>
    </source>
</evidence>
<feature type="region of interest" description="Disordered" evidence="6">
    <location>
        <begin position="184"/>
        <end position="223"/>
    </location>
</feature>
<keyword evidence="3" id="KW-0805">Transcription regulation</keyword>
<dbReference type="PROSITE" id="PS50888">
    <property type="entry name" value="BHLH"/>
    <property type="match status" value="1"/>
</dbReference>
<keyword evidence="5" id="KW-0539">Nucleus</keyword>
<evidence type="ECO:0000256" key="2">
    <source>
        <dbReference type="ARBA" id="ARBA00005510"/>
    </source>
</evidence>
<dbReference type="PANTHER" id="PTHR16223:SF389">
    <property type="entry name" value="TRANSCRIPTION FACTOR BHLH133"/>
    <property type="match status" value="1"/>
</dbReference>
<dbReference type="InterPro" id="IPR036638">
    <property type="entry name" value="HLH_DNA-bd_sf"/>
</dbReference>
<keyword evidence="9" id="KW-1185">Reference proteome</keyword>
<dbReference type="InterPro" id="IPR011598">
    <property type="entry name" value="bHLH_dom"/>
</dbReference>
<dbReference type="InterPro" id="IPR045239">
    <property type="entry name" value="bHLH95_bHLH"/>
</dbReference>
<feature type="compositionally biased region" description="Low complexity" evidence="6">
    <location>
        <begin position="190"/>
        <end position="201"/>
    </location>
</feature>
<feature type="domain" description="BHLH" evidence="7">
    <location>
        <begin position="215"/>
        <end position="264"/>
    </location>
</feature>
<dbReference type="GO" id="GO:0046983">
    <property type="term" value="F:protein dimerization activity"/>
    <property type="evidence" value="ECO:0007669"/>
    <property type="project" value="InterPro"/>
</dbReference>
<evidence type="ECO:0000313" key="9">
    <source>
        <dbReference type="Proteomes" id="UP000019116"/>
    </source>
</evidence>
<feature type="region of interest" description="Disordered" evidence="6">
    <location>
        <begin position="34"/>
        <end position="53"/>
    </location>
</feature>
<sequence length="357" mass="37653">MVGGGEFKGTMVQQMVCGGTSNANNIMSGLMPCAEEEQEESTNMPLMSSSPSMACSHDHQLLYHSSGQVPDVRDSAATSPASFQGGQEESQMPESWSQMLFRGGLVGDHESDLLSKGLEEGPMAARAGAPAYSFYGHGGGEEIQPSGPNSRLSQMLLAFSPRSCITSNLDGGLLDFSNGAAPAPAPELWNQQSDNSSESNSTATGSAPKKARVQPASSTGQSILKVRKEKLGDKITALHQIVSPFGKTDTASVLQETIGYIGFLLGQIEALSYPYLGHGTGASVRHQAQLNHGDHINSSAEAARPQQDAQDVEGKKSDLRSRGMCLVPVSCITSRLGADNTSDFWQPAPPLSGIILR</sequence>
<organism evidence="8">
    <name type="scientific">Triticum aestivum</name>
    <name type="common">Wheat</name>
    <dbReference type="NCBI Taxonomy" id="4565"/>
    <lineage>
        <taxon>Eukaryota</taxon>
        <taxon>Viridiplantae</taxon>
        <taxon>Streptophyta</taxon>
        <taxon>Embryophyta</taxon>
        <taxon>Tracheophyta</taxon>
        <taxon>Spermatophyta</taxon>
        <taxon>Magnoliopsida</taxon>
        <taxon>Liliopsida</taxon>
        <taxon>Poales</taxon>
        <taxon>Poaceae</taxon>
        <taxon>BOP clade</taxon>
        <taxon>Pooideae</taxon>
        <taxon>Triticodae</taxon>
        <taxon>Triticeae</taxon>
        <taxon>Triticinae</taxon>
        <taxon>Triticum</taxon>
    </lineage>
</organism>